<protein>
    <submittedName>
        <fullName evidence="2">CLUMA_CG012366, isoform A</fullName>
    </submittedName>
</protein>
<dbReference type="EMBL" id="CVRI01000048">
    <property type="protein sequence ID" value="CRK98650.1"/>
    <property type="molecule type" value="Genomic_DNA"/>
</dbReference>
<evidence type="ECO:0000313" key="2">
    <source>
        <dbReference type="EMBL" id="CRK98650.1"/>
    </source>
</evidence>
<accession>A0A1J1IFW6</accession>
<organism evidence="2 3">
    <name type="scientific">Clunio marinus</name>
    <dbReference type="NCBI Taxonomy" id="568069"/>
    <lineage>
        <taxon>Eukaryota</taxon>
        <taxon>Metazoa</taxon>
        <taxon>Ecdysozoa</taxon>
        <taxon>Arthropoda</taxon>
        <taxon>Hexapoda</taxon>
        <taxon>Insecta</taxon>
        <taxon>Pterygota</taxon>
        <taxon>Neoptera</taxon>
        <taxon>Endopterygota</taxon>
        <taxon>Diptera</taxon>
        <taxon>Nematocera</taxon>
        <taxon>Chironomoidea</taxon>
        <taxon>Chironomidae</taxon>
        <taxon>Clunio</taxon>
    </lineage>
</organism>
<keyword evidence="1" id="KW-1133">Transmembrane helix</keyword>
<keyword evidence="1" id="KW-0812">Transmembrane</keyword>
<proteinExistence type="predicted"/>
<dbReference type="Proteomes" id="UP000183832">
    <property type="component" value="Unassembled WGS sequence"/>
</dbReference>
<keyword evidence="3" id="KW-1185">Reference proteome</keyword>
<sequence length="62" mass="7148">MHERKFNGGENVTTTAAVWKAFIGFSFIINFVAHKQNKKEKKLNEMERKGLKNVPKPTMLIT</sequence>
<evidence type="ECO:0000313" key="3">
    <source>
        <dbReference type="Proteomes" id="UP000183832"/>
    </source>
</evidence>
<dbReference type="AlphaFoldDB" id="A0A1J1IFW6"/>
<gene>
    <name evidence="2" type="ORF">CLUMA_CG012366</name>
</gene>
<keyword evidence="1" id="KW-0472">Membrane</keyword>
<feature type="transmembrane region" description="Helical" evidence="1">
    <location>
        <begin position="12"/>
        <end position="33"/>
    </location>
</feature>
<name>A0A1J1IFW6_9DIPT</name>
<reference evidence="2 3" key="1">
    <citation type="submission" date="2015-04" db="EMBL/GenBank/DDBJ databases">
        <authorList>
            <person name="Syromyatnikov M.Y."/>
            <person name="Popov V.N."/>
        </authorList>
    </citation>
    <scope>NUCLEOTIDE SEQUENCE [LARGE SCALE GENOMIC DNA]</scope>
</reference>
<evidence type="ECO:0000256" key="1">
    <source>
        <dbReference type="SAM" id="Phobius"/>
    </source>
</evidence>